<dbReference type="PANTHER" id="PTHR48106">
    <property type="entry name" value="QUINONE OXIDOREDUCTASE PIG3-RELATED"/>
    <property type="match status" value="1"/>
</dbReference>
<dbReference type="SMART" id="SM00829">
    <property type="entry name" value="PKS_ER"/>
    <property type="match status" value="1"/>
</dbReference>
<accession>A0A6M7UNB2</accession>
<evidence type="ECO:0000313" key="4">
    <source>
        <dbReference type="EMBL" id="QKC78544.1"/>
    </source>
</evidence>
<dbReference type="Gene3D" id="3.40.50.720">
    <property type="entry name" value="NAD(P)-binding Rossmann-like Domain"/>
    <property type="match status" value="1"/>
</dbReference>
<dbReference type="KEGG" id="merd:EB233_26130"/>
<dbReference type="InterPro" id="IPR047618">
    <property type="entry name" value="QOR-like"/>
</dbReference>
<dbReference type="CDD" id="cd07821">
    <property type="entry name" value="PYR_PYL_RCAR_like"/>
    <property type="match status" value="1"/>
</dbReference>
<dbReference type="GO" id="GO:0070402">
    <property type="term" value="F:NADPH binding"/>
    <property type="evidence" value="ECO:0007669"/>
    <property type="project" value="TreeGrafter"/>
</dbReference>
<gene>
    <name evidence="4" type="ORF">EB233_26130</name>
</gene>
<protein>
    <recommendedName>
        <fullName evidence="3">Enoyl reductase (ER) domain-containing protein</fullName>
    </recommendedName>
</protein>
<dbReference type="CDD" id="cd05286">
    <property type="entry name" value="QOR2"/>
    <property type="match status" value="1"/>
</dbReference>
<dbReference type="InterPro" id="IPR013149">
    <property type="entry name" value="ADH-like_C"/>
</dbReference>
<dbReference type="EMBL" id="CP033361">
    <property type="protein sequence ID" value="QKC78544.1"/>
    <property type="molecule type" value="Genomic_DNA"/>
</dbReference>
<evidence type="ECO:0000256" key="2">
    <source>
        <dbReference type="ARBA" id="ARBA00023002"/>
    </source>
</evidence>
<keyword evidence="5" id="KW-1185">Reference proteome</keyword>
<dbReference type="Gene3D" id="3.90.180.10">
    <property type="entry name" value="Medium-chain alcohol dehydrogenases, catalytic domain"/>
    <property type="match status" value="1"/>
</dbReference>
<dbReference type="SUPFAM" id="SSF55961">
    <property type="entry name" value="Bet v1-like"/>
    <property type="match status" value="1"/>
</dbReference>
<dbReference type="AlphaFoldDB" id="A0A6M7UNB2"/>
<dbReference type="GO" id="GO:0003960">
    <property type="term" value="F:quinone reductase (NADPH) activity"/>
    <property type="evidence" value="ECO:0007669"/>
    <property type="project" value="InterPro"/>
</dbReference>
<evidence type="ECO:0000256" key="1">
    <source>
        <dbReference type="ARBA" id="ARBA00022857"/>
    </source>
</evidence>
<sequence length="508" mass="55086">MVRVCQSTIIDAPVDEVWAILRDFNGHDRWHPAIAFSEIEDGEPVDAVGCVRHFKLNDGGELREQLLALSDKDRRLSYCLLEAPLPLMGYVASLRLKPVTDGNATFWEWRSEFNPPVHRRDELVTLVTEGIYQAGFAAVRNLLRRRNADAPVDTRPPRTIVVPTPPIDIPRVASIVGAGQAATTRAIVVERYGGPEELRLEDIALPPPAQNEARIRHTVIGVNFIDVYCRTGFFDLLQPPGVPGMEAAGIVEAVGPAVSGFSIGDRVAYACPPVGAYSERRNMAPELLVHLSDDIADEIAAAGLLKGVSASFLLHDVHAVRPGVIVLIHAAAGGIGQLLVQWARHLGATVIATVSSDDKARIVERLGAHHVIVYSREDFTEAVMRLTGGRGADVVYDAVGNDTFAGSLAALAVRGHLVSFGQASGPIGNWDIGRFASKSLTISRPNYAHYTDNPDKLGTHVARFFQALRQGVVRLEPPTRYALANAAEAHRDLESRRTTGALVLMPKP</sequence>
<keyword evidence="2" id="KW-0560">Oxidoreductase</keyword>
<dbReference type="Pfam" id="PF08240">
    <property type="entry name" value="ADH_N"/>
    <property type="match status" value="1"/>
</dbReference>
<feature type="domain" description="Enoyl reductase (ER)" evidence="3">
    <location>
        <begin position="193"/>
        <end position="504"/>
    </location>
</feature>
<dbReference type="Pfam" id="PF00107">
    <property type="entry name" value="ADH_zinc_N"/>
    <property type="match status" value="1"/>
</dbReference>
<organism evidence="4 5">
    <name type="scientific">Mesorhizobium erdmanii</name>
    <dbReference type="NCBI Taxonomy" id="1777866"/>
    <lineage>
        <taxon>Bacteria</taxon>
        <taxon>Pseudomonadati</taxon>
        <taxon>Pseudomonadota</taxon>
        <taxon>Alphaproteobacteria</taxon>
        <taxon>Hyphomicrobiales</taxon>
        <taxon>Phyllobacteriaceae</taxon>
        <taxon>Mesorhizobium</taxon>
    </lineage>
</organism>
<name>A0A6M7UNB2_9HYPH</name>
<dbReference type="RefSeq" id="WP_081293913.1">
    <property type="nucleotide sequence ID" value="NZ_CP033361.1"/>
</dbReference>
<evidence type="ECO:0000259" key="3">
    <source>
        <dbReference type="SMART" id="SM00829"/>
    </source>
</evidence>
<dbReference type="InterPro" id="IPR011032">
    <property type="entry name" value="GroES-like_sf"/>
</dbReference>
<dbReference type="FunFam" id="3.40.50.720:FF:000053">
    <property type="entry name" value="Quinone oxidoreductase 1"/>
    <property type="match status" value="1"/>
</dbReference>
<dbReference type="SUPFAM" id="SSF51735">
    <property type="entry name" value="NAD(P)-binding Rossmann-fold domains"/>
    <property type="match status" value="1"/>
</dbReference>
<dbReference type="InterPro" id="IPR036291">
    <property type="entry name" value="NAD(P)-bd_dom_sf"/>
</dbReference>
<dbReference type="Proteomes" id="UP000503339">
    <property type="component" value="Chromosome"/>
</dbReference>
<dbReference type="InterPro" id="IPR019587">
    <property type="entry name" value="Polyketide_cyclase/dehydratase"/>
</dbReference>
<dbReference type="InterPro" id="IPR020843">
    <property type="entry name" value="ER"/>
</dbReference>
<dbReference type="PANTHER" id="PTHR48106:SF13">
    <property type="entry name" value="QUINONE OXIDOREDUCTASE-RELATED"/>
    <property type="match status" value="1"/>
</dbReference>
<dbReference type="Pfam" id="PF10604">
    <property type="entry name" value="Polyketide_cyc2"/>
    <property type="match status" value="1"/>
</dbReference>
<dbReference type="SUPFAM" id="SSF50129">
    <property type="entry name" value="GroES-like"/>
    <property type="match status" value="1"/>
</dbReference>
<evidence type="ECO:0000313" key="5">
    <source>
        <dbReference type="Proteomes" id="UP000503339"/>
    </source>
</evidence>
<dbReference type="GO" id="GO:0035925">
    <property type="term" value="F:mRNA 3'-UTR AU-rich region binding"/>
    <property type="evidence" value="ECO:0007669"/>
    <property type="project" value="TreeGrafter"/>
</dbReference>
<dbReference type="GO" id="GO:0005829">
    <property type="term" value="C:cytosol"/>
    <property type="evidence" value="ECO:0007669"/>
    <property type="project" value="TreeGrafter"/>
</dbReference>
<dbReference type="Gene3D" id="3.30.530.20">
    <property type="match status" value="1"/>
</dbReference>
<dbReference type="InterPro" id="IPR013154">
    <property type="entry name" value="ADH-like_N"/>
</dbReference>
<keyword evidence="1" id="KW-0521">NADP</keyword>
<reference evidence="4 5" key="1">
    <citation type="submission" date="2018-10" db="EMBL/GenBank/DDBJ databases">
        <authorList>
            <person name="Perry B.J."/>
            <person name="Sullivan J.T."/>
            <person name="Murphy R.J.T."/>
            <person name="Ramsay J.P."/>
            <person name="Ronson C.W."/>
        </authorList>
    </citation>
    <scope>NUCLEOTIDE SEQUENCE [LARGE SCALE GENOMIC DNA]</scope>
    <source>
        <strain evidence="4 5">NZP2014</strain>
    </source>
</reference>
<dbReference type="InterPro" id="IPR023393">
    <property type="entry name" value="START-like_dom_sf"/>
</dbReference>
<proteinExistence type="predicted"/>